<dbReference type="RefSeq" id="WP_377601256.1">
    <property type="nucleotide sequence ID" value="NZ_JBHUME010000005.1"/>
</dbReference>
<keyword evidence="1" id="KW-0802">TPR repeat</keyword>
<evidence type="ECO:0000313" key="3">
    <source>
        <dbReference type="Proteomes" id="UP001597541"/>
    </source>
</evidence>
<keyword evidence="3" id="KW-1185">Reference proteome</keyword>
<reference evidence="3" key="1">
    <citation type="journal article" date="2019" name="Int. J. Syst. Evol. Microbiol.">
        <title>The Global Catalogue of Microorganisms (GCM) 10K type strain sequencing project: providing services to taxonomists for standard genome sequencing and annotation.</title>
        <authorList>
            <consortium name="The Broad Institute Genomics Platform"/>
            <consortium name="The Broad Institute Genome Sequencing Center for Infectious Disease"/>
            <person name="Wu L."/>
            <person name="Ma J."/>
        </authorList>
    </citation>
    <scope>NUCLEOTIDE SEQUENCE [LARGE SCALE GENOMIC DNA]</scope>
    <source>
        <strain evidence="3">KCTC 3950</strain>
    </source>
</reference>
<comment type="caution">
    <text evidence="2">The sequence shown here is derived from an EMBL/GenBank/DDBJ whole genome shotgun (WGS) entry which is preliminary data.</text>
</comment>
<dbReference type="Gene3D" id="1.25.40.10">
    <property type="entry name" value="Tetratricopeptide repeat domain"/>
    <property type="match status" value="1"/>
</dbReference>
<dbReference type="EMBL" id="JBHUME010000005">
    <property type="protein sequence ID" value="MFD2612056.1"/>
    <property type="molecule type" value="Genomic_DNA"/>
</dbReference>
<proteinExistence type="predicted"/>
<feature type="repeat" description="TPR" evidence="1">
    <location>
        <begin position="121"/>
        <end position="154"/>
    </location>
</feature>
<dbReference type="SUPFAM" id="SSF48452">
    <property type="entry name" value="TPR-like"/>
    <property type="match status" value="1"/>
</dbReference>
<evidence type="ECO:0000313" key="2">
    <source>
        <dbReference type="EMBL" id="MFD2612056.1"/>
    </source>
</evidence>
<dbReference type="Pfam" id="PF13181">
    <property type="entry name" value="TPR_8"/>
    <property type="match status" value="1"/>
</dbReference>
<gene>
    <name evidence="2" type="ORF">ACFSUF_06400</name>
</gene>
<dbReference type="SMART" id="SM00028">
    <property type="entry name" value="TPR"/>
    <property type="match status" value="3"/>
</dbReference>
<protein>
    <submittedName>
        <fullName evidence="2">Tetratricopeptide repeat protein</fullName>
    </submittedName>
</protein>
<name>A0ABW5P9U8_9BACL</name>
<dbReference type="InterPro" id="IPR019734">
    <property type="entry name" value="TPR_rpt"/>
</dbReference>
<dbReference type="Proteomes" id="UP001597541">
    <property type="component" value="Unassembled WGS sequence"/>
</dbReference>
<dbReference type="InterPro" id="IPR011990">
    <property type="entry name" value="TPR-like_helical_dom_sf"/>
</dbReference>
<feature type="repeat" description="TPR" evidence="1">
    <location>
        <begin position="158"/>
        <end position="191"/>
    </location>
</feature>
<accession>A0ABW5P9U8</accession>
<dbReference type="Pfam" id="PF13174">
    <property type="entry name" value="TPR_6"/>
    <property type="match status" value="1"/>
</dbReference>
<organism evidence="2 3">
    <name type="scientific">Paenibacillus gansuensis</name>
    <dbReference type="NCBI Taxonomy" id="306542"/>
    <lineage>
        <taxon>Bacteria</taxon>
        <taxon>Bacillati</taxon>
        <taxon>Bacillota</taxon>
        <taxon>Bacilli</taxon>
        <taxon>Bacillales</taxon>
        <taxon>Paenibacillaceae</taxon>
        <taxon>Paenibacillus</taxon>
    </lineage>
</organism>
<dbReference type="PROSITE" id="PS50005">
    <property type="entry name" value="TPR"/>
    <property type="match status" value="2"/>
</dbReference>
<evidence type="ECO:0000256" key="1">
    <source>
        <dbReference type="PROSITE-ProRule" id="PRU00339"/>
    </source>
</evidence>
<sequence length="216" mass="24342">MIKPIFASMNEVLDGILAAYPTASGSAKLELDDKLTVLKAMSETLIEEWLLFEEKLRKLPADPSADTDSTLSKLADDELFGEPFLGSSEDFRKGQGYFKLLMFHESVRYFSEVIRKQPDFVLARLYLALSYLKTGDLNEAYPHFQMIIQFTENKKMKAISYNALGCIQAQRNHTEKACEYFKAAYKMDPSIAEPLANLEVCSQNQGTLKFGAGLTH</sequence>